<dbReference type="PANTHER" id="PTHR34662:SF3">
    <property type="entry name" value="OS04G0422700 PROTEIN"/>
    <property type="match status" value="1"/>
</dbReference>
<evidence type="ECO:0000256" key="2">
    <source>
        <dbReference type="RuleBase" id="RU003616"/>
    </source>
</evidence>
<evidence type="ECO:0000259" key="6">
    <source>
        <dbReference type="PROSITE" id="PS01031"/>
    </source>
</evidence>
<dbReference type="SUPFAM" id="SSF49503">
    <property type="entry name" value="Cupredoxins"/>
    <property type="match status" value="1"/>
</dbReference>
<feature type="compositionally biased region" description="Acidic residues" evidence="3">
    <location>
        <begin position="420"/>
        <end position="437"/>
    </location>
</feature>
<dbReference type="Proteomes" id="UP000631114">
    <property type="component" value="Unassembled WGS sequence"/>
</dbReference>
<organism evidence="7 8">
    <name type="scientific">Coptis chinensis</name>
    <dbReference type="NCBI Taxonomy" id="261450"/>
    <lineage>
        <taxon>Eukaryota</taxon>
        <taxon>Viridiplantae</taxon>
        <taxon>Streptophyta</taxon>
        <taxon>Embryophyta</taxon>
        <taxon>Tracheophyta</taxon>
        <taxon>Spermatophyta</taxon>
        <taxon>Magnoliopsida</taxon>
        <taxon>Ranunculales</taxon>
        <taxon>Ranunculaceae</taxon>
        <taxon>Coptidoideae</taxon>
        <taxon>Coptis</taxon>
    </lineage>
</organism>
<feature type="compositionally biased region" description="Low complexity" evidence="3">
    <location>
        <begin position="148"/>
        <end position="162"/>
    </location>
</feature>
<evidence type="ECO:0000313" key="8">
    <source>
        <dbReference type="Proteomes" id="UP000631114"/>
    </source>
</evidence>
<keyword evidence="4" id="KW-1133">Transmembrane helix</keyword>
<dbReference type="OrthoDB" id="1920188at2759"/>
<feature type="region of interest" description="Disordered" evidence="3">
    <location>
        <begin position="387"/>
        <end position="534"/>
    </location>
</feature>
<keyword evidence="5" id="KW-0732">Signal</keyword>
<feature type="compositionally biased region" description="Basic and acidic residues" evidence="3">
    <location>
        <begin position="442"/>
        <end position="494"/>
    </location>
</feature>
<feature type="chain" id="PRO_5032309511" description="SHSP domain-containing protein" evidence="5">
    <location>
        <begin position="24"/>
        <end position="570"/>
    </location>
</feature>
<feature type="signal peptide" evidence="5">
    <location>
        <begin position="1"/>
        <end position="23"/>
    </location>
</feature>
<name>A0A835LVT1_9MAGN</name>
<accession>A0A835LVT1</accession>
<feature type="transmembrane region" description="Helical" evidence="4">
    <location>
        <begin position="544"/>
        <end position="562"/>
    </location>
</feature>
<keyword evidence="4" id="KW-0812">Transmembrane</keyword>
<protein>
    <recommendedName>
        <fullName evidence="6">SHSP domain-containing protein</fullName>
    </recommendedName>
</protein>
<evidence type="ECO:0000256" key="3">
    <source>
        <dbReference type="SAM" id="MobiDB-lite"/>
    </source>
</evidence>
<keyword evidence="4" id="KW-0472">Membrane</keyword>
<dbReference type="EMBL" id="JADFTS010000006">
    <property type="protein sequence ID" value="KAF9601301.1"/>
    <property type="molecule type" value="Genomic_DNA"/>
</dbReference>
<feature type="compositionally biased region" description="Basic and acidic residues" evidence="3">
    <location>
        <begin position="502"/>
        <end position="534"/>
    </location>
</feature>
<evidence type="ECO:0000256" key="4">
    <source>
        <dbReference type="SAM" id="Phobius"/>
    </source>
</evidence>
<dbReference type="InterPro" id="IPR002068">
    <property type="entry name" value="A-crystallin/Hsp20_dom"/>
</dbReference>
<evidence type="ECO:0000313" key="7">
    <source>
        <dbReference type="EMBL" id="KAF9601301.1"/>
    </source>
</evidence>
<proteinExistence type="inferred from homology"/>
<feature type="region of interest" description="Disordered" evidence="3">
    <location>
        <begin position="146"/>
        <end position="167"/>
    </location>
</feature>
<dbReference type="PANTHER" id="PTHR34662">
    <property type="entry name" value="OS04G0422700 PROTEIN"/>
    <property type="match status" value="1"/>
</dbReference>
<dbReference type="Gene3D" id="2.60.40.420">
    <property type="entry name" value="Cupredoxins - blue copper proteins"/>
    <property type="match status" value="1"/>
</dbReference>
<evidence type="ECO:0000256" key="5">
    <source>
        <dbReference type="SAM" id="SignalP"/>
    </source>
</evidence>
<sequence length="570" mass="64363">METSSSMLFLLSLFTLLLKPSISTTILVDGLAEWKNPSVLVGDTIIFRHKLHYNLYIFQNKRAFKVCNFTQAILLTKPNSNSFTWHPSRPGYFYFSFNNGSLKACRDGDKLPIRVSLTPPELAPQEAPSPSSGGLVSSTPATQWRFLSPQPSSSPAPTSTKPVLPDKGGGIPFINSNPAVPLPTGETDAATISPLPISSGVVQMVGLRSLQILLCFMDSKSTKTKDDLTTTDLRIAKDHSGILFLSREDENMFVLTAHLKGFKRKKIKINISKDKSQISISGEKPVQEMVMKRWIMHKKEVELKGFKKVFRIPNNVNVDKIQAKFNKEDTILSIFMPKASKGIQRIKIEEVIEGESSQTNPVQANEVQETIQPEIRDVVEETTLKKLPETEYEEAKETVSPTNVIEVPETIAKDQVEQVTEPEPEQVLEAQEEEDSSLPEQMKNEENIEEPVKVEEDQELQHPKPLLEDQVKEIRNEDIQKEEEAIKEQVKEESENLPTHIPEPKDQLKEERAEDRQEESFKDEENGREENKKVEERRFCGPCIFAGSAFIGFLIVLVIQLIRSSNKSKK</sequence>
<comment type="similarity">
    <text evidence="1 2">Belongs to the small heat shock protein (HSP20) family.</text>
</comment>
<dbReference type="InterPro" id="IPR008978">
    <property type="entry name" value="HSP20-like_chaperone"/>
</dbReference>
<dbReference type="AlphaFoldDB" id="A0A835LVT1"/>
<comment type="caution">
    <text evidence="7">The sequence shown here is derived from an EMBL/GenBank/DDBJ whole genome shotgun (WGS) entry which is preliminary data.</text>
</comment>
<reference evidence="7 8" key="1">
    <citation type="submission" date="2020-10" db="EMBL/GenBank/DDBJ databases">
        <title>The Coptis chinensis genome and diversification of protoberbering-type alkaloids.</title>
        <authorList>
            <person name="Wang B."/>
            <person name="Shu S."/>
            <person name="Song C."/>
            <person name="Liu Y."/>
        </authorList>
    </citation>
    <scope>NUCLEOTIDE SEQUENCE [LARGE SCALE GENOMIC DNA]</scope>
    <source>
        <strain evidence="7">HL-2020</strain>
        <tissue evidence="7">Leaf</tissue>
    </source>
</reference>
<dbReference type="CDD" id="cd06464">
    <property type="entry name" value="ACD_sHsps-like"/>
    <property type="match status" value="1"/>
</dbReference>
<feature type="domain" description="SHSP" evidence="6">
    <location>
        <begin position="235"/>
        <end position="355"/>
    </location>
</feature>
<dbReference type="PROSITE" id="PS01031">
    <property type="entry name" value="SHSP"/>
    <property type="match status" value="1"/>
</dbReference>
<dbReference type="InterPro" id="IPR008972">
    <property type="entry name" value="Cupredoxin"/>
</dbReference>
<keyword evidence="8" id="KW-1185">Reference proteome</keyword>
<dbReference type="SUPFAM" id="SSF49764">
    <property type="entry name" value="HSP20-like chaperones"/>
    <property type="match status" value="1"/>
</dbReference>
<dbReference type="Gene3D" id="2.60.40.790">
    <property type="match status" value="1"/>
</dbReference>
<feature type="compositionally biased region" description="Basic and acidic residues" evidence="3">
    <location>
        <begin position="387"/>
        <end position="397"/>
    </location>
</feature>
<gene>
    <name evidence="7" type="ORF">IFM89_018411</name>
</gene>
<evidence type="ECO:0000256" key="1">
    <source>
        <dbReference type="PROSITE-ProRule" id="PRU00285"/>
    </source>
</evidence>
<dbReference type="Pfam" id="PF00011">
    <property type="entry name" value="HSP20"/>
    <property type="match status" value="1"/>
</dbReference>